<dbReference type="Gene3D" id="3.10.180.10">
    <property type="entry name" value="2,3-Dihydroxybiphenyl 1,2-Dioxygenase, domain 1"/>
    <property type="match status" value="1"/>
</dbReference>
<dbReference type="EMBL" id="AP024525">
    <property type="protein sequence ID" value="BCT78242.1"/>
    <property type="molecule type" value="Genomic_DNA"/>
</dbReference>
<evidence type="ECO:0000259" key="1">
    <source>
        <dbReference type="Pfam" id="PF06983"/>
    </source>
</evidence>
<dbReference type="PANTHER" id="PTHR33990">
    <property type="entry name" value="PROTEIN YJDN-RELATED"/>
    <property type="match status" value="1"/>
</dbReference>
<dbReference type="Proteomes" id="UP001319861">
    <property type="component" value="Chromosome"/>
</dbReference>
<accession>A0ABM7Q1C2</accession>
<proteinExistence type="predicted"/>
<protein>
    <submittedName>
        <fullName evidence="2">VOC family protein</fullName>
    </submittedName>
</protein>
<organism evidence="2 3">
    <name type="scientific">Sinomonas cyclohexanicum</name>
    <name type="common">Corynebacterium cyclohexanicum</name>
    <dbReference type="NCBI Taxonomy" id="322009"/>
    <lineage>
        <taxon>Bacteria</taxon>
        <taxon>Bacillati</taxon>
        <taxon>Actinomycetota</taxon>
        <taxon>Actinomycetes</taxon>
        <taxon>Micrococcales</taxon>
        <taxon>Micrococcaceae</taxon>
        <taxon>Sinomonas</taxon>
    </lineage>
</organism>
<dbReference type="InterPro" id="IPR028973">
    <property type="entry name" value="PhnB-like"/>
</dbReference>
<keyword evidence="3" id="KW-1185">Reference proteome</keyword>
<feature type="domain" description="PhnB-like" evidence="1">
    <location>
        <begin position="6"/>
        <end position="134"/>
    </location>
</feature>
<reference evidence="2 3" key="1">
    <citation type="journal article" date="2021" name="J. Biosci. Bioeng.">
        <title>Identification and characterization of a chc gene cluster responsible for the aromatization pathway of cyclohexanecarboxylate degradation in Sinomonas cyclohexanicum ATCC 51369.</title>
        <authorList>
            <person name="Yamamoto T."/>
            <person name="Hasegawa Y."/>
            <person name="Lau P.C.K."/>
            <person name="Iwaki H."/>
        </authorList>
    </citation>
    <scope>NUCLEOTIDE SEQUENCE [LARGE SCALE GENOMIC DNA]</scope>
    <source>
        <strain evidence="2 3">ATCC 51369</strain>
    </source>
</reference>
<dbReference type="Pfam" id="PF06983">
    <property type="entry name" value="3-dmu-9_3-mt"/>
    <property type="match status" value="1"/>
</dbReference>
<dbReference type="SUPFAM" id="SSF54593">
    <property type="entry name" value="Glyoxalase/Bleomycin resistance protein/Dihydroxybiphenyl dioxygenase"/>
    <property type="match status" value="1"/>
</dbReference>
<dbReference type="InterPro" id="IPR029068">
    <property type="entry name" value="Glyas_Bleomycin-R_OHBP_Dase"/>
</dbReference>
<dbReference type="CDD" id="cd06588">
    <property type="entry name" value="PhnB_like"/>
    <property type="match status" value="1"/>
</dbReference>
<name>A0ABM7Q1C2_SINCY</name>
<evidence type="ECO:0000313" key="2">
    <source>
        <dbReference type="EMBL" id="BCT78242.1"/>
    </source>
</evidence>
<gene>
    <name evidence="2" type="ORF">SCMU_40840</name>
</gene>
<dbReference type="PANTHER" id="PTHR33990:SF1">
    <property type="entry name" value="PROTEIN YJDN"/>
    <property type="match status" value="1"/>
</dbReference>
<evidence type="ECO:0000313" key="3">
    <source>
        <dbReference type="Proteomes" id="UP001319861"/>
    </source>
</evidence>
<dbReference type="RefSeq" id="WP_229230866.1">
    <property type="nucleotide sequence ID" value="NZ_AP024525.1"/>
</dbReference>
<sequence length="146" mass="15764">MPATLNPYISFKDNAREAMTFYQSVLGGDLTISTFDDLHAAQDPSEGSLVMHSQLTTPSGFTLMGSDTPSRMEFDRGNNSFSISLSGGPETEDELRRYWDKLAEGAAVTMPLEKAIWGDTFGMLTDRFGIAWLVNIAGESTPGGGA</sequence>